<dbReference type="PANTHER" id="PTHR42085:SF2">
    <property type="entry name" value="F-BOX DOMAIN-CONTAINING PROTEIN"/>
    <property type="match status" value="1"/>
</dbReference>
<dbReference type="InterPro" id="IPR038883">
    <property type="entry name" value="AN11006-like"/>
</dbReference>
<proteinExistence type="predicted"/>
<dbReference type="Proteomes" id="UP000813461">
    <property type="component" value="Unassembled WGS sequence"/>
</dbReference>
<comment type="caution">
    <text evidence="2">The sequence shown here is derived from an EMBL/GenBank/DDBJ whole genome shotgun (WGS) entry which is preliminary data.</text>
</comment>
<evidence type="ECO:0000313" key="2">
    <source>
        <dbReference type="EMBL" id="KAH7084160.1"/>
    </source>
</evidence>
<dbReference type="PANTHER" id="PTHR42085">
    <property type="entry name" value="F-BOX DOMAIN-CONTAINING PROTEIN"/>
    <property type="match status" value="1"/>
</dbReference>
<feature type="region of interest" description="Disordered" evidence="1">
    <location>
        <begin position="1"/>
        <end position="46"/>
    </location>
</feature>
<evidence type="ECO:0000256" key="1">
    <source>
        <dbReference type="SAM" id="MobiDB-lite"/>
    </source>
</evidence>
<accession>A0A8K0R2D8</accession>
<evidence type="ECO:0000313" key="3">
    <source>
        <dbReference type="Proteomes" id="UP000813461"/>
    </source>
</evidence>
<protein>
    <submittedName>
        <fullName evidence="2">Uncharacterized protein</fullName>
    </submittedName>
</protein>
<feature type="compositionally biased region" description="Polar residues" evidence="1">
    <location>
        <begin position="29"/>
        <end position="46"/>
    </location>
</feature>
<name>A0A8K0R2D8_9PLEO</name>
<dbReference type="AlphaFoldDB" id="A0A8K0R2D8"/>
<keyword evidence="3" id="KW-1185">Reference proteome</keyword>
<gene>
    <name evidence="2" type="ORF">FB567DRAFT_446131</name>
</gene>
<dbReference type="OrthoDB" id="5372935at2759"/>
<sequence length="374" mass="43953">MATTHNPCRRPESAATTEDRLHHKEPDSHNPSASGNLQDASTEQAPSPITELQAVFGSILLARKTVEPVTTHSKSLVWDTYTQTFRRTQAAPALTPEMLPRWNGAFDLFSFPRELRDRIYYHYVYRPKGVHYHRTTTRSFPFMDYPDDITSLFLTSKQVYDEALQVFCRYNQIEIKTPGYWAYRSNDSRALTGTLRLFPDKPGRLVQRVRKRYREYIHVYGSYASDHLGQRAGDALLQMFRDAYTFKNAFAKLREFTVVWEANPHFFATQDNLHFDDKSEEEKVQVWLNWMKKALHGSNIVPPRWITFEFDSNWRKNEMHANQSALNEAYARLVRESGTWDEQQAMLEESGRKWLEEVSVLDKKKRRKNKKQRS</sequence>
<reference evidence="2" key="1">
    <citation type="journal article" date="2021" name="Nat. Commun.">
        <title>Genetic determinants of endophytism in the Arabidopsis root mycobiome.</title>
        <authorList>
            <person name="Mesny F."/>
            <person name="Miyauchi S."/>
            <person name="Thiergart T."/>
            <person name="Pickel B."/>
            <person name="Atanasova L."/>
            <person name="Karlsson M."/>
            <person name="Huettel B."/>
            <person name="Barry K.W."/>
            <person name="Haridas S."/>
            <person name="Chen C."/>
            <person name="Bauer D."/>
            <person name="Andreopoulos W."/>
            <person name="Pangilinan J."/>
            <person name="LaButti K."/>
            <person name="Riley R."/>
            <person name="Lipzen A."/>
            <person name="Clum A."/>
            <person name="Drula E."/>
            <person name="Henrissat B."/>
            <person name="Kohler A."/>
            <person name="Grigoriev I.V."/>
            <person name="Martin F.M."/>
            <person name="Hacquard S."/>
        </authorList>
    </citation>
    <scope>NUCLEOTIDE SEQUENCE</scope>
    <source>
        <strain evidence="2">MPI-SDFR-AT-0120</strain>
    </source>
</reference>
<dbReference type="EMBL" id="JAGMVJ010000012">
    <property type="protein sequence ID" value="KAH7084160.1"/>
    <property type="molecule type" value="Genomic_DNA"/>
</dbReference>
<organism evidence="2 3">
    <name type="scientific">Paraphoma chrysanthemicola</name>
    <dbReference type="NCBI Taxonomy" id="798071"/>
    <lineage>
        <taxon>Eukaryota</taxon>
        <taxon>Fungi</taxon>
        <taxon>Dikarya</taxon>
        <taxon>Ascomycota</taxon>
        <taxon>Pezizomycotina</taxon>
        <taxon>Dothideomycetes</taxon>
        <taxon>Pleosporomycetidae</taxon>
        <taxon>Pleosporales</taxon>
        <taxon>Pleosporineae</taxon>
        <taxon>Phaeosphaeriaceae</taxon>
        <taxon>Paraphoma</taxon>
    </lineage>
</organism>
<feature type="compositionally biased region" description="Basic and acidic residues" evidence="1">
    <location>
        <begin position="9"/>
        <end position="28"/>
    </location>
</feature>